<keyword evidence="3" id="KW-1185">Reference proteome</keyword>
<feature type="transmembrane region" description="Helical" evidence="1">
    <location>
        <begin position="16"/>
        <end position="38"/>
    </location>
</feature>
<evidence type="ECO:0000313" key="2">
    <source>
        <dbReference type="EMBL" id="MBC5732427.1"/>
    </source>
</evidence>
<name>A0A8J6IZF7_9FIRM</name>
<evidence type="ECO:0000256" key="1">
    <source>
        <dbReference type="SAM" id="Phobius"/>
    </source>
</evidence>
<protein>
    <submittedName>
        <fullName evidence="2">Uncharacterized protein</fullName>
    </submittedName>
</protein>
<keyword evidence="1" id="KW-0812">Transmembrane</keyword>
<proteinExistence type="predicted"/>
<keyword evidence="1" id="KW-1133">Transmembrane helix</keyword>
<dbReference type="EMBL" id="JACOPP010000001">
    <property type="protein sequence ID" value="MBC5732427.1"/>
    <property type="molecule type" value="Genomic_DNA"/>
</dbReference>
<keyword evidence="1" id="KW-0472">Membrane</keyword>
<evidence type="ECO:0000313" key="3">
    <source>
        <dbReference type="Proteomes" id="UP000661435"/>
    </source>
</evidence>
<organism evidence="2 3">
    <name type="scientific">Lawsonibacter hominis</name>
    <dbReference type="NCBI Taxonomy" id="2763053"/>
    <lineage>
        <taxon>Bacteria</taxon>
        <taxon>Bacillati</taxon>
        <taxon>Bacillota</taxon>
        <taxon>Clostridia</taxon>
        <taxon>Eubacteriales</taxon>
        <taxon>Oscillospiraceae</taxon>
        <taxon>Lawsonibacter</taxon>
    </lineage>
</organism>
<dbReference type="Proteomes" id="UP000661435">
    <property type="component" value="Unassembled WGS sequence"/>
</dbReference>
<comment type="caution">
    <text evidence="2">The sequence shown here is derived from an EMBL/GenBank/DDBJ whole genome shotgun (WGS) entry which is preliminary data.</text>
</comment>
<dbReference type="RefSeq" id="WP_186906362.1">
    <property type="nucleotide sequence ID" value="NZ_JACOPP010000001.1"/>
</dbReference>
<accession>A0A8J6IZF7</accession>
<feature type="transmembrane region" description="Helical" evidence="1">
    <location>
        <begin position="50"/>
        <end position="68"/>
    </location>
</feature>
<dbReference type="AlphaFoldDB" id="A0A8J6IZF7"/>
<reference evidence="2" key="1">
    <citation type="submission" date="2020-08" db="EMBL/GenBank/DDBJ databases">
        <title>Genome public.</title>
        <authorList>
            <person name="Liu C."/>
            <person name="Sun Q."/>
        </authorList>
    </citation>
    <scope>NUCLEOTIDE SEQUENCE</scope>
    <source>
        <strain evidence="2">NSJ-51</strain>
    </source>
</reference>
<sequence length="69" mass="7570">MVTERLAGPAPVLEQLGILLAIWGPFLTGLLSFALLCVAARPRPPRRLRVLAGLPGAGILLWALWYYLF</sequence>
<gene>
    <name evidence="2" type="ORF">H8S57_01625</name>
</gene>